<evidence type="ECO:0000256" key="3">
    <source>
        <dbReference type="ARBA" id="ARBA00022723"/>
    </source>
</evidence>
<evidence type="ECO:0000256" key="1">
    <source>
        <dbReference type="ARBA" id="ARBA00007648"/>
    </source>
</evidence>
<evidence type="ECO:0000313" key="11">
    <source>
        <dbReference type="Proteomes" id="UP001195483"/>
    </source>
</evidence>
<organism evidence="10 11">
    <name type="scientific">Potamilus streckersoni</name>
    <dbReference type="NCBI Taxonomy" id="2493646"/>
    <lineage>
        <taxon>Eukaryota</taxon>
        <taxon>Metazoa</taxon>
        <taxon>Spiralia</taxon>
        <taxon>Lophotrochozoa</taxon>
        <taxon>Mollusca</taxon>
        <taxon>Bivalvia</taxon>
        <taxon>Autobranchia</taxon>
        <taxon>Heteroconchia</taxon>
        <taxon>Palaeoheterodonta</taxon>
        <taxon>Unionida</taxon>
        <taxon>Unionoidea</taxon>
        <taxon>Unionidae</taxon>
        <taxon>Ambleminae</taxon>
        <taxon>Lampsilini</taxon>
        <taxon>Potamilus</taxon>
    </lineage>
</organism>
<dbReference type="PROSITE" id="PS00126">
    <property type="entry name" value="PDEASE_I_1"/>
    <property type="match status" value="1"/>
</dbReference>
<dbReference type="Pfam" id="PF00233">
    <property type="entry name" value="PDEase_I"/>
    <property type="match status" value="1"/>
</dbReference>
<evidence type="ECO:0000256" key="5">
    <source>
        <dbReference type="PIRSR" id="PIRSR623088-1"/>
    </source>
</evidence>
<dbReference type="Proteomes" id="UP001195483">
    <property type="component" value="Unassembled WGS sequence"/>
</dbReference>
<evidence type="ECO:0000256" key="6">
    <source>
        <dbReference type="PIRSR" id="PIRSR623088-2"/>
    </source>
</evidence>
<dbReference type="GO" id="GO:0046872">
    <property type="term" value="F:metal ion binding"/>
    <property type="evidence" value="ECO:0007669"/>
    <property type="project" value="UniProtKB-KW"/>
</dbReference>
<dbReference type="InterPro" id="IPR036971">
    <property type="entry name" value="PDEase_catalytic_dom_sf"/>
</dbReference>
<sequence length="623" mass="72024">MLSLHQILQQSDYFLTSSDSTTVRLQQSYYFVRASDSTTLLTAYLTFCGIAIYNAQIFEAYSKEYERNKALLEVVHDLFEEQTSLDNVISKIMQRAQTLLKCERCSVLLKDPNTENSFNKVFELGCQTSNDRSAEQRRQRFSKMKLDDDHGVCCFQRFCTCSRLEKNDTVENRTAELVLITGETINFSEAIQDPRFEQLTDQDGVVHIKSILCKPIRRHDYQIIGVAQIINKLDGLPFDEHDDQLFELFTIFCGLGINNASLYEDIAIASAKQTVALEMLSYHASIEPDDVIRMVNKRVPETEELRLVDLKFNDFALGRDDMVLAAIRIFYDLGLMRTCSIDHETLVRWMLTVRKNYRNVAYHNWRHAFNVCQVIYATMKNCKTQRFLSDREILALIVACLCHDLDHRGTNNAFQHKTSSALAQLYGTKATLENHHFNHALMILNSEGHNIFINFSSEEYSELISLLKHAILATDLSLHLQIREKFFAMTDQGDSIDWDDRDIKEIFRSILMTTCDIAAITKPWEVSRRVADLVMTEFFDQGDKEREELKIQPQAHMDREKQDELPKLQLGWIDGICLPLYKHLVQLDPSFKPMLDGILENRALWEELDIDRLTKQASIESAV</sequence>
<feature type="binding site" evidence="6">
    <location>
        <begin position="363"/>
        <end position="367"/>
    </location>
    <ligand>
        <name>AMP</name>
        <dbReference type="ChEBI" id="CHEBI:456215"/>
    </ligand>
</feature>
<dbReference type="PROSITE" id="PS51845">
    <property type="entry name" value="PDEASE_I_2"/>
    <property type="match status" value="1"/>
</dbReference>
<name>A0AAE0TCF3_9BIVA</name>
<dbReference type="AlphaFoldDB" id="A0AAE0TCF3"/>
<reference evidence="10" key="3">
    <citation type="submission" date="2023-05" db="EMBL/GenBank/DDBJ databases">
        <authorList>
            <person name="Smith C.H."/>
        </authorList>
    </citation>
    <scope>NUCLEOTIDE SEQUENCE</scope>
    <source>
        <strain evidence="10">CHS0354</strain>
        <tissue evidence="10">Mantle</tissue>
    </source>
</reference>
<reference evidence="10" key="2">
    <citation type="journal article" date="2021" name="Genome Biol. Evol.">
        <title>Developing a high-quality reference genome for a parasitic bivalve with doubly uniparental inheritance (Bivalvia: Unionida).</title>
        <authorList>
            <person name="Smith C.H."/>
        </authorList>
    </citation>
    <scope>NUCLEOTIDE SEQUENCE</scope>
    <source>
        <strain evidence="10">CHS0354</strain>
        <tissue evidence="10">Mantle</tissue>
    </source>
</reference>
<proteinExistence type="inferred from homology"/>
<feature type="binding site" evidence="7">
    <location>
        <position position="516"/>
    </location>
    <ligand>
        <name>Zn(2+)</name>
        <dbReference type="ChEBI" id="CHEBI:29105"/>
        <label>1</label>
    </ligand>
</feature>
<keyword evidence="2" id="KW-0140">cGMP</keyword>
<dbReference type="EMBL" id="JAEAOA010001875">
    <property type="protein sequence ID" value="KAK3607822.1"/>
    <property type="molecule type" value="Genomic_DNA"/>
</dbReference>
<evidence type="ECO:0000256" key="7">
    <source>
        <dbReference type="PIRSR" id="PIRSR623088-3"/>
    </source>
</evidence>
<feature type="binding site" evidence="7">
    <location>
        <position position="404"/>
    </location>
    <ligand>
        <name>Zn(2+)</name>
        <dbReference type="ChEBI" id="CHEBI:29105"/>
        <label>1</label>
    </ligand>
</feature>
<keyword evidence="11" id="KW-1185">Reference proteome</keyword>
<dbReference type="InterPro" id="IPR002073">
    <property type="entry name" value="PDEase_catalytic_dom"/>
</dbReference>
<dbReference type="InterPro" id="IPR023088">
    <property type="entry name" value="PDEase"/>
</dbReference>
<dbReference type="InterPro" id="IPR029016">
    <property type="entry name" value="GAF-like_dom_sf"/>
</dbReference>
<feature type="active site" description="Proton donor" evidence="5">
    <location>
        <position position="363"/>
    </location>
</feature>
<dbReference type="SUPFAM" id="SSF109604">
    <property type="entry name" value="HD-domain/PDEase-like"/>
    <property type="match status" value="1"/>
</dbReference>
<dbReference type="GO" id="GO:0007165">
    <property type="term" value="P:signal transduction"/>
    <property type="evidence" value="ECO:0007669"/>
    <property type="project" value="InterPro"/>
</dbReference>
<feature type="binding site" evidence="7">
    <location>
        <position position="367"/>
    </location>
    <ligand>
        <name>Zn(2+)</name>
        <dbReference type="ChEBI" id="CHEBI:29105"/>
        <label>1</label>
    </ligand>
</feature>
<accession>A0AAE0TCF3</accession>
<dbReference type="SMART" id="SM00065">
    <property type="entry name" value="GAF"/>
    <property type="match status" value="1"/>
</dbReference>
<comment type="caution">
    <text evidence="10">The sequence shown here is derived from an EMBL/GenBank/DDBJ whole genome shotgun (WGS) entry which is preliminary data.</text>
</comment>
<dbReference type="SUPFAM" id="SSF55781">
    <property type="entry name" value="GAF domain-like"/>
    <property type="match status" value="1"/>
</dbReference>
<feature type="domain" description="PDEase" evidence="9">
    <location>
        <begin position="284"/>
        <end position="612"/>
    </location>
</feature>
<comment type="cofactor">
    <cofactor evidence="8">
        <name>a divalent metal cation</name>
        <dbReference type="ChEBI" id="CHEBI:60240"/>
    </cofactor>
    <text evidence="8">Binds 2 divalent metal cations per subunit. Site 1 may preferentially bind zinc ions, while site 2 has a preference for magnesium and/or manganese ions.</text>
</comment>
<dbReference type="PANTHER" id="PTHR11347">
    <property type="entry name" value="CYCLIC NUCLEOTIDE PHOSPHODIESTERASE"/>
    <property type="match status" value="1"/>
</dbReference>
<gene>
    <name evidence="10" type="ORF">CHS0354_031323</name>
</gene>
<feature type="binding site" evidence="7">
    <location>
        <position position="404"/>
    </location>
    <ligand>
        <name>Zn(2+)</name>
        <dbReference type="ChEBI" id="CHEBI:29105"/>
        <label>2</label>
    </ligand>
</feature>
<evidence type="ECO:0000256" key="8">
    <source>
        <dbReference type="RuleBase" id="RU363067"/>
    </source>
</evidence>
<feature type="binding site" evidence="6">
    <location>
        <position position="404"/>
    </location>
    <ligand>
        <name>AMP</name>
        <dbReference type="ChEBI" id="CHEBI:456215"/>
    </ligand>
</feature>
<feature type="binding site" evidence="7">
    <location>
        <position position="403"/>
    </location>
    <ligand>
        <name>Zn(2+)</name>
        <dbReference type="ChEBI" id="CHEBI:29105"/>
        <label>1</label>
    </ligand>
</feature>
<protein>
    <recommendedName>
        <fullName evidence="8">Phosphodiesterase</fullName>
        <ecNumber evidence="8">3.1.4.-</ecNumber>
    </recommendedName>
</protein>
<evidence type="ECO:0000259" key="9">
    <source>
        <dbReference type="PROSITE" id="PS51845"/>
    </source>
</evidence>
<dbReference type="SMART" id="SM00471">
    <property type="entry name" value="HDc"/>
    <property type="match status" value="1"/>
</dbReference>
<dbReference type="PRINTS" id="PR00387">
    <property type="entry name" value="PDIESTERASE1"/>
</dbReference>
<dbReference type="InterPro" id="IPR003607">
    <property type="entry name" value="HD/PDEase_dom"/>
</dbReference>
<comment type="similarity">
    <text evidence="1 8">Belongs to the cyclic nucleotide phosphodiesterase family.</text>
</comment>
<feature type="binding site" evidence="6">
    <location>
        <position position="569"/>
    </location>
    <ligand>
        <name>AMP</name>
        <dbReference type="ChEBI" id="CHEBI:456215"/>
    </ligand>
</feature>
<dbReference type="GO" id="GO:0004114">
    <property type="term" value="F:3',5'-cyclic-nucleotide phosphodiesterase activity"/>
    <property type="evidence" value="ECO:0007669"/>
    <property type="project" value="InterPro"/>
</dbReference>
<evidence type="ECO:0000256" key="4">
    <source>
        <dbReference type="ARBA" id="ARBA00022801"/>
    </source>
</evidence>
<feature type="binding site" evidence="6">
    <location>
        <position position="516"/>
    </location>
    <ligand>
        <name>AMP</name>
        <dbReference type="ChEBI" id="CHEBI:456215"/>
    </ligand>
</feature>
<dbReference type="Gene3D" id="1.10.1300.10">
    <property type="entry name" value="3'5'-cyclic nucleotide phosphodiesterase, catalytic domain"/>
    <property type="match status" value="1"/>
</dbReference>
<evidence type="ECO:0000313" key="10">
    <source>
        <dbReference type="EMBL" id="KAK3607822.1"/>
    </source>
</evidence>
<dbReference type="Pfam" id="PF01590">
    <property type="entry name" value="GAF"/>
    <property type="match status" value="1"/>
</dbReference>
<dbReference type="FunFam" id="1.10.1300.10:FF:000003">
    <property type="entry name" value="Phosphodiesterase"/>
    <property type="match status" value="1"/>
</dbReference>
<dbReference type="EC" id="3.1.4.-" evidence="8"/>
<dbReference type="InterPro" id="IPR023174">
    <property type="entry name" value="PDEase_CS"/>
</dbReference>
<dbReference type="CDD" id="cd00077">
    <property type="entry name" value="HDc"/>
    <property type="match status" value="1"/>
</dbReference>
<dbReference type="Gene3D" id="3.30.450.40">
    <property type="match status" value="2"/>
</dbReference>
<keyword evidence="4 8" id="KW-0378">Hydrolase</keyword>
<evidence type="ECO:0000256" key="2">
    <source>
        <dbReference type="ARBA" id="ARBA00022535"/>
    </source>
</evidence>
<dbReference type="InterPro" id="IPR003018">
    <property type="entry name" value="GAF"/>
</dbReference>
<reference evidence="10" key="1">
    <citation type="journal article" date="2021" name="Genome Biol. Evol.">
        <title>A High-Quality Reference Genome for a Parasitic Bivalve with Doubly Uniparental Inheritance (Bivalvia: Unionida).</title>
        <authorList>
            <person name="Smith C.H."/>
        </authorList>
    </citation>
    <scope>NUCLEOTIDE SEQUENCE</scope>
    <source>
        <strain evidence="10">CHS0354</strain>
    </source>
</reference>
<keyword evidence="3 7" id="KW-0479">Metal-binding</keyword>